<sequence length="55" mass="6283">MFSPKLTCSNCNKEIEDNDKIAIIVQAKELNGFTNLKSWANNHRILCSQCNDIKQ</sequence>
<dbReference type="RefSeq" id="WP_343814797.1">
    <property type="nucleotide sequence ID" value="NZ_BAAADS010000024.1"/>
</dbReference>
<accession>A0ABP3RH53</accession>
<comment type="caution">
    <text evidence="1">The sequence shown here is derived from an EMBL/GenBank/DDBJ whole genome shotgun (WGS) entry which is preliminary data.</text>
</comment>
<evidence type="ECO:0000313" key="1">
    <source>
        <dbReference type="EMBL" id="GAA0610409.1"/>
    </source>
</evidence>
<evidence type="ECO:0008006" key="3">
    <source>
        <dbReference type="Google" id="ProtNLM"/>
    </source>
</evidence>
<dbReference type="EMBL" id="BAAADS010000024">
    <property type="protein sequence ID" value="GAA0610409.1"/>
    <property type="molecule type" value="Genomic_DNA"/>
</dbReference>
<keyword evidence="2" id="KW-1185">Reference proteome</keyword>
<reference evidence="2" key="1">
    <citation type="journal article" date="2019" name="Int. J. Syst. Evol. Microbiol.">
        <title>The Global Catalogue of Microorganisms (GCM) 10K type strain sequencing project: providing services to taxonomists for standard genome sequencing and annotation.</title>
        <authorList>
            <consortium name="The Broad Institute Genomics Platform"/>
            <consortium name="The Broad Institute Genome Sequencing Center for Infectious Disease"/>
            <person name="Wu L."/>
            <person name="Ma J."/>
        </authorList>
    </citation>
    <scope>NUCLEOTIDE SEQUENCE [LARGE SCALE GENOMIC DNA]</scope>
    <source>
        <strain evidence="2">JCM 15395</strain>
    </source>
</reference>
<organism evidence="1 2">
    <name type="scientific">Virgibacillus siamensis</name>
    <dbReference type="NCBI Taxonomy" id="480071"/>
    <lineage>
        <taxon>Bacteria</taxon>
        <taxon>Bacillati</taxon>
        <taxon>Bacillota</taxon>
        <taxon>Bacilli</taxon>
        <taxon>Bacillales</taxon>
        <taxon>Bacillaceae</taxon>
        <taxon>Virgibacillus</taxon>
    </lineage>
</organism>
<evidence type="ECO:0000313" key="2">
    <source>
        <dbReference type="Proteomes" id="UP001500866"/>
    </source>
</evidence>
<protein>
    <recommendedName>
        <fullName evidence="3">Fe3+ hydroxamate ABC transporter substrate-binding protein</fullName>
    </recommendedName>
</protein>
<proteinExistence type="predicted"/>
<gene>
    <name evidence="1" type="ORF">GCM10009001_29610</name>
</gene>
<dbReference type="Proteomes" id="UP001500866">
    <property type="component" value="Unassembled WGS sequence"/>
</dbReference>
<name>A0ABP3RH53_9BACI</name>